<accession>A0A6J5RWR2</accession>
<sequence length="68" mass="8274">MFKAIFYTIRNRNTGMHRTNWDMPAHTHIISDMVTFETFDAANAYFNHRRFTDDAYYVCKWDMEEVTK</sequence>
<protein>
    <submittedName>
        <fullName evidence="1">Uncharacterized protein</fullName>
    </submittedName>
</protein>
<name>A0A6J5RWR2_9CAUD</name>
<evidence type="ECO:0000313" key="1">
    <source>
        <dbReference type="EMBL" id="CAB4196695.1"/>
    </source>
</evidence>
<gene>
    <name evidence="1" type="ORF">UFOVP1290_215</name>
</gene>
<dbReference type="EMBL" id="LR797252">
    <property type="protein sequence ID" value="CAB4196695.1"/>
    <property type="molecule type" value="Genomic_DNA"/>
</dbReference>
<proteinExistence type="predicted"/>
<organism evidence="1">
    <name type="scientific">uncultured Caudovirales phage</name>
    <dbReference type="NCBI Taxonomy" id="2100421"/>
    <lineage>
        <taxon>Viruses</taxon>
        <taxon>Duplodnaviria</taxon>
        <taxon>Heunggongvirae</taxon>
        <taxon>Uroviricota</taxon>
        <taxon>Caudoviricetes</taxon>
        <taxon>Peduoviridae</taxon>
        <taxon>Maltschvirus</taxon>
        <taxon>Maltschvirus maltsch</taxon>
    </lineage>
</organism>
<reference evidence="1" key="1">
    <citation type="submission" date="2020-05" db="EMBL/GenBank/DDBJ databases">
        <authorList>
            <person name="Chiriac C."/>
            <person name="Salcher M."/>
            <person name="Ghai R."/>
            <person name="Kavagutti S V."/>
        </authorList>
    </citation>
    <scope>NUCLEOTIDE SEQUENCE</scope>
</reference>